<dbReference type="Gene3D" id="3.40.30.10">
    <property type="entry name" value="Glutaredoxin"/>
    <property type="match status" value="1"/>
</dbReference>
<dbReference type="EMBL" id="CP060244">
    <property type="protein sequence ID" value="QNT79074.1"/>
    <property type="molecule type" value="Genomic_DNA"/>
</dbReference>
<dbReference type="InterPro" id="IPR012336">
    <property type="entry name" value="Thioredoxin-like_fold"/>
</dbReference>
<reference evidence="2 3" key="1">
    <citation type="submission" date="2020-08" db="EMBL/GenBank/DDBJ databases">
        <title>Complete genome sequence of Entomobacter blattae G55GP.</title>
        <authorList>
            <person name="Poehlein A."/>
            <person name="Guzman J."/>
            <person name="Daniel R."/>
            <person name="Vilcinskas A."/>
        </authorList>
    </citation>
    <scope>NUCLEOTIDE SEQUENCE [LARGE SCALE GENOMIC DNA]</scope>
    <source>
        <strain evidence="2 3">G55GP</strain>
    </source>
</reference>
<dbReference type="Proteomes" id="UP000516349">
    <property type="component" value="Chromosome"/>
</dbReference>
<evidence type="ECO:0000313" key="2">
    <source>
        <dbReference type="EMBL" id="QNT79074.1"/>
    </source>
</evidence>
<dbReference type="RefSeq" id="WP_203413272.1">
    <property type="nucleotide sequence ID" value="NZ_CP060244.1"/>
</dbReference>
<feature type="domain" description="Thioredoxin-like fold" evidence="1">
    <location>
        <begin position="38"/>
        <end position="184"/>
    </location>
</feature>
<dbReference type="KEGG" id="ebla:JGUZn3_18600"/>
<organism evidence="2 3">
    <name type="scientific">Entomobacter blattae</name>
    <dbReference type="NCBI Taxonomy" id="2762277"/>
    <lineage>
        <taxon>Bacteria</taxon>
        <taxon>Pseudomonadati</taxon>
        <taxon>Pseudomonadota</taxon>
        <taxon>Alphaproteobacteria</taxon>
        <taxon>Acetobacterales</taxon>
        <taxon>Acetobacteraceae</taxon>
        <taxon>Entomobacter</taxon>
    </lineage>
</organism>
<dbReference type="PROSITE" id="PS51318">
    <property type="entry name" value="TAT"/>
    <property type="match status" value="1"/>
</dbReference>
<gene>
    <name evidence="2" type="ORF">JGUZn3_18600</name>
</gene>
<protein>
    <submittedName>
        <fullName evidence="2">Thioredoxin</fullName>
    </submittedName>
</protein>
<keyword evidence="3" id="KW-1185">Reference proteome</keyword>
<dbReference type="Gene3D" id="1.10.40.80">
    <property type="match status" value="1"/>
</dbReference>
<dbReference type="Pfam" id="PF13462">
    <property type="entry name" value="Thioredoxin_4"/>
    <property type="match status" value="1"/>
</dbReference>
<evidence type="ECO:0000313" key="3">
    <source>
        <dbReference type="Proteomes" id="UP000516349"/>
    </source>
</evidence>
<name>A0A7H1NTG4_9PROT</name>
<proteinExistence type="predicted"/>
<dbReference type="InterPro" id="IPR006311">
    <property type="entry name" value="TAT_signal"/>
</dbReference>
<dbReference type="SUPFAM" id="SSF52833">
    <property type="entry name" value="Thioredoxin-like"/>
    <property type="match status" value="1"/>
</dbReference>
<accession>A0A7H1NTG4</accession>
<sequence length="213" mass="24164">MSINRRLFLATTGFLTASNIFSLWPAGANTLASASTLPEIAFGSKEAEVVVEEWYSLTCIHCAKFSSDTFPKVKSQLIDTGKIRYVFKEFPLDKVALTASMVALSLPEKHYLPFISLLLSTQDKWVFKRDVNPEEELKRMAILAGMSGEEFDKTIHNTALQEAILNEQNKAEKDYKIDSTPSFRFFSTKTKKTSFTRGELTYDEFLKQFKSVQ</sequence>
<evidence type="ECO:0000259" key="1">
    <source>
        <dbReference type="Pfam" id="PF13462"/>
    </source>
</evidence>
<dbReference type="InterPro" id="IPR036249">
    <property type="entry name" value="Thioredoxin-like_sf"/>
</dbReference>
<dbReference type="AlphaFoldDB" id="A0A7H1NTG4"/>